<dbReference type="GO" id="GO:0006210">
    <property type="term" value="P:thymine catabolic process"/>
    <property type="evidence" value="ECO:0007669"/>
    <property type="project" value="TreeGrafter"/>
</dbReference>
<dbReference type="EMBL" id="JAPFFL010000003">
    <property type="protein sequence ID" value="KAJ6735629.1"/>
    <property type="molecule type" value="Genomic_DNA"/>
</dbReference>
<keyword evidence="3" id="KW-1185">Reference proteome</keyword>
<gene>
    <name evidence="2" type="ORF">OIU85_017910</name>
</gene>
<protein>
    <submittedName>
        <fullName evidence="2">METHYLMALONATE-SEMIALDEHYDE DEHYDROGENASE [ACYLATING] MITOCHONDRIAL-LIKE</fullName>
    </submittedName>
</protein>
<dbReference type="Gene3D" id="3.40.309.10">
    <property type="entry name" value="Aldehyde Dehydrogenase, Chain A, domain 2"/>
    <property type="match status" value="1"/>
</dbReference>
<dbReference type="PANTHER" id="PTHR43866">
    <property type="entry name" value="MALONATE-SEMIALDEHYDE DEHYDROGENASE"/>
    <property type="match status" value="1"/>
</dbReference>
<dbReference type="Pfam" id="PF00171">
    <property type="entry name" value="Aldedh"/>
    <property type="match status" value="1"/>
</dbReference>
<dbReference type="GO" id="GO:0004491">
    <property type="term" value="F:methylmalonate-semialdehyde dehydrogenase (acylating, NAD) activity"/>
    <property type="evidence" value="ECO:0007669"/>
    <property type="project" value="InterPro"/>
</dbReference>
<name>A0A9Q0ZIF0_SALVM</name>
<accession>A0A9Q0ZIF0</accession>
<sequence length="121" mass="13271">MEVLLVLQSDVMLQSTWIATRKKFLASPTLYADSLEEAITIVNRIRYENGASIFTTSGVTARKFQNDVDAVLVGINVSVPVPLPCSSFQEAKVSLAGNLNFCGKDRPRLRQLHDNGESCLA</sequence>
<reference evidence="2" key="2">
    <citation type="journal article" date="2023" name="Int. J. Mol. Sci.">
        <title>De Novo Assembly and Annotation of 11 Diverse Shrub Willow (Salix) Genomes Reveals Novel Gene Organization in Sex-Linked Regions.</title>
        <authorList>
            <person name="Hyden B."/>
            <person name="Feng K."/>
            <person name="Yates T.B."/>
            <person name="Jawdy S."/>
            <person name="Cereghino C."/>
            <person name="Smart L.B."/>
            <person name="Muchero W."/>
        </authorList>
    </citation>
    <scope>NUCLEOTIDE SEQUENCE [LARGE SCALE GENOMIC DNA]</scope>
    <source>
        <tissue evidence="2">Shoot tip</tissue>
    </source>
</reference>
<comment type="caution">
    <text evidence="2">The sequence shown here is derived from an EMBL/GenBank/DDBJ whole genome shotgun (WGS) entry which is preliminary data.</text>
</comment>
<dbReference type="GO" id="GO:0006574">
    <property type="term" value="P:L-valine catabolic process"/>
    <property type="evidence" value="ECO:0007669"/>
    <property type="project" value="TreeGrafter"/>
</dbReference>
<dbReference type="PANTHER" id="PTHR43866:SF1">
    <property type="entry name" value="METHYLMALONATE-SEMIALDEHYDE DEHYDROGENASE (COA ACYLATING)"/>
    <property type="match status" value="1"/>
</dbReference>
<evidence type="ECO:0000313" key="2">
    <source>
        <dbReference type="EMBL" id="KAJ6735629.1"/>
    </source>
</evidence>
<dbReference type="InterPro" id="IPR015590">
    <property type="entry name" value="Aldehyde_DH_dom"/>
</dbReference>
<dbReference type="InterPro" id="IPR016163">
    <property type="entry name" value="Ald_DH_C"/>
</dbReference>
<dbReference type="GO" id="GO:0005739">
    <property type="term" value="C:mitochondrion"/>
    <property type="evidence" value="ECO:0007669"/>
    <property type="project" value="TreeGrafter"/>
</dbReference>
<dbReference type="SUPFAM" id="SSF53720">
    <property type="entry name" value="ALDH-like"/>
    <property type="match status" value="1"/>
</dbReference>
<dbReference type="OrthoDB" id="310895at2759"/>
<evidence type="ECO:0000313" key="3">
    <source>
        <dbReference type="Proteomes" id="UP001151529"/>
    </source>
</evidence>
<organism evidence="2 3">
    <name type="scientific">Salix viminalis</name>
    <name type="common">Common osier</name>
    <name type="synonym">Basket willow</name>
    <dbReference type="NCBI Taxonomy" id="40686"/>
    <lineage>
        <taxon>Eukaryota</taxon>
        <taxon>Viridiplantae</taxon>
        <taxon>Streptophyta</taxon>
        <taxon>Embryophyta</taxon>
        <taxon>Tracheophyta</taxon>
        <taxon>Spermatophyta</taxon>
        <taxon>Magnoliopsida</taxon>
        <taxon>eudicotyledons</taxon>
        <taxon>Gunneridae</taxon>
        <taxon>Pentapetalae</taxon>
        <taxon>rosids</taxon>
        <taxon>fabids</taxon>
        <taxon>Malpighiales</taxon>
        <taxon>Salicaceae</taxon>
        <taxon>Saliceae</taxon>
        <taxon>Salix</taxon>
    </lineage>
</organism>
<dbReference type="AlphaFoldDB" id="A0A9Q0ZIF0"/>
<feature type="domain" description="Aldehyde dehydrogenase" evidence="1">
    <location>
        <begin position="32"/>
        <end position="97"/>
    </location>
</feature>
<dbReference type="Proteomes" id="UP001151529">
    <property type="component" value="Chromosome 5"/>
</dbReference>
<evidence type="ECO:0000259" key="1">
    <source>
        <dbReference type="Pfam" id="PF00171"/>
    </source>
</evidence>
<reference evidence="2" key="1">
    <citation type="submission" date="2022-11" db="EMBL/GenBank/DDBJ databases">
        <authorList>
            <person name="Hyden B.L."/>
            <person name="Feng K."/>
            <person name="Yates T."/>
            <person name="Jawdy S."/>
            <person name="Smart L.B."/>
            <person name="Muchero W."/>
        </authorList>
    </citation>
    <scope>NUCLEOTIDE SEQUENCE</scope>
    <source>
        <tissue evidence="2">Shoot tip</tissue>
    </source>
</reference>
<dbReference type="InterPro" id="IPR016161">
    <property type="entry name" value="Ald_DH/histidinol_DH"/>
</dbReference>
<proteinExistence type="predicted"/>
<dbReference type="InterPro" id="IPR010061">
    <property type="entry name" value="MeMal-semiAld_DH"/>
</dbReference>